<accession>A0A7C1CEX4</accession>
<gene>
    <name evidence="1" type="ORF">ENN26_08115</name>
</gene>
<evidence type="ECO:0000313" key="1">
    <source>
        <dbReference type="EMBL" id="HDP15715.1"/>
    </source>
</evidence>
<organism evidence="1">
    <name type="scientific">Thermofilum adornatum</name>
    <dbReference type="NCBI Taxonomy" id="1365176"/>
    <lineage>
        <taxon>Archaea</taxon>
        <taxon>Thermoproteota</taxon>
        <taxon>Thermoprotei</taxon>
        <taxon>Thermofilales</taxon>
        <taxon>Thermofilaceae</taxon>
        <taxon>Thermofilum</taxon>
    </lineage>
</organism>
<sequence>MRTLYAVETTDAKIQIPLVITGILDSTGDTPSRLLASTLEYVKTIGLNIGGRKSAGLGLLTLQKAEIYAFQPGEDQDRHGEKLAFPFSVKPISIEAFIEKLRST</sequence>
<name>A0A7C1CEX4_9CREN</name>
<comment type="caution">
    <text evidence="1">The sequence shown here is derived from an EMBL/GenBank/DDBJ whole genome shotgun (WGS) entry which is preliminary data.</text>
</comment>
<proteinExistence type="predicted"/>
<protein>
    <submittedName>
        <fullName evidence="1">Uncharacterized protein</fullName>
    </submittedName>
</protein>
<reference evidence="1" key="1">
    <citation type="journal article" date="2020" name="mSystems">
        <title>Genome- and Community-Level Interaction Insights into Carbon Utilization and Element Cycling Functions of Hydrothermarchaeota in Hydrothermal Sediment.</title>
        <authorList>
            <person name="Zhou Z."/>
            <person name="Liu Y."/>
            <person name="Xu W."/>
            <person name="Pan J."/>
            <person name="Luo Z.H."/>
            <person name="Li M."/>
        </authorList>
    </citation>
    <scope>NUCLEOTIDE SEQUENCE [LARGE SCALE GENOMIC DNA]</scope>
    <source>
        <strain evidence="1">SpSt-116</strain>
    </source>
</reference>
<dbReference type="AlphaFoldDB" id="A0A7C1CEX4"/>
<dbReference type="EMBL" id="DSAY01000145">
    <property type="protein sequence ID" value="HDP15715.1"/>
    <property type="molecule type" value="Genomic_DNA"/>
</dbReference>